<feature type="compositionally biased region" description="Polar residues" evidence="1">
    <location>
        <begin position="1"/>
        <end position="13"/>
    </location>
</feature>
<evidence type="ECO:0000313" key="4">
    <source>
        <dbReference type="Proteomes" id="UP000038010"/>
    </source>
</evidence>
<feature type="compositionally biased region" description="Low complexity" evidence="1">
    <location>
        <begin position="27"/>
        <end position="40"/>
    </location>
</feature>
<dbReference type="InterPro" id="IPR032566">
    <property type="entry name" value="Znf-C2HE"/>
</dbReference>
<feature type="domain" description="Aprataxin C2HE/C2H2/C2HC zinc finger" evidence="2">
    <location>
        <begin position="211"/>
        <end position="263"/>
    </location>
</feature>
<accession>A0A0N1HMU3</accession>
<comment type="caution">
    <text evidence="3">The sequence shown here is derived from an EMBL/GenBank/DDBJ whole genome shotgun (WGS) entry which is preliminary data.</text>
</comment>
<dbReference type="EMBL" id="LFJN01000018">
    <property type="protein sequence ID" value="KPI38656.1"/>
    <property type="molecule type" value="Genomic_DNA"/>
</dbReference>
<dbReference type="AlphaFoldDB" id="A0A0N1HMU3"/>
<dbReference type="GO" id="GO:0003725">
    <property type="term" value="F:double-stranded RNA binding"/>
    <property type="evidence" value="ECO:0007669"/>
    <property type="project" value="TreeGrafter"/>
</dbReference>
<sequence length="269" mass="31421">MEEAANDTTSSEPPTKKPRNAFTELMQRSPPSSIKPRPSKQIMTKFPRNMHDVRNHLLPYIEHPETQDRVIRYNDDWVLIRDLYPKSVVHLLLLCRDPAKYVQHPHAAVSDPVFLSKLRAEAEECLKLAASELSRIISPHSAACKARRQAMASESPPDDLPPGRDFIKDFRVGFHAHPSMNHLHLHIISNDSFSESMKHRKNYTVFHSDAFLQLDQLPLPEGDIRRDVEYQNNQYKVDFVCWRCGRDFGNKFKLLKDHLEEEFMEWRKE</sequence>
<dbReference type="InterPro" id="IPR036265">
    <property type="entry name" value="HIT-like_sf"/>
</dbReference>
<dbReference type="VEuPathDB" id="FungiDB:AB675_4238"/>
<reference evidence="3 4" key="1">
    <citation type="submission" date="2015-06" db="EMBL/GenBank/DDBJ databases">
        <title>Draft genome of the ant-associated black yeast Phialophora attae CBS 131958.</title>
        <authorList>
            <person name="Moreno L.F."/>
            <person name="Stielow B.J."/>
            <person name="de Hoog S."/>
            <person name="Vicente V.A."/>
            <person name="Weiss V.A."/>
            <person name="de Vries M."/>
            <person name="Cruz L.M."/>
            <person name="Souza E.M."/>
        </authorList>
    </citation>
    <scope>NUCLEOTIDE SEQUENCE [LARGE SCALE GENOMIC DNA]</scope>
    <source>
        <strain evidence="3 4">CBS 131958</strain>
    </source>
</reference>
<dbReference type="GO" id="GO:0030983">
    <property type="term" value="F:mismatched DNA binding"/>
    <property type="evidence" value="ECO:0007669"/>
    <property type="project" value="TreeGrafter"/>
</dbReference>
<dbReference type="STRING" id="1664694.A0A0N1HMU3"/>
<evidence type="ECO:0000313" key="3">
    <source>
        <dbReference type="EMBL" id="KPI38656.1"/>
    </source>
</evidence>
<dbReference type="Gene3D" id="3.30.428.10">
    <property type="entry name" value="HIT-like"/>
    <property type="match status" value="1"/>
</dbReference>
<dbReference type="PROSITE" id="PS00892">
    <property type="entry name" value="HIT_1"/>
    <property type="match status" value="1"/>
</dbReference>
<dbReference type="PANTHER" id="PTHR12486:SF4">
    <property type="entry name" value="APRATAXIN"/>
    <property type="match status" value="1"/>
</dbReference>
<dbReference type="Pfam" id="PF16278">
    <property type="entry name" value="zf-C2HE"/>
    <property type="match status" value="1"/>
</dbReference>
<dbReference type="Pfam" id="PF11969">
    <property type="entry name" value="DcpS_C"/>
    <property type="match status" value="1"/>
</dbReference>
<dbReference type="SUPFAM" id="SSF54197">
    <property type="entry name" value="HIT-like"/>
    <property type="match status" value="1"/>
</dbReference>
<gene>
    <name evidence="3" type="ORF">AB675_4238</name>
</gene>
<dbReference type="GO" id="GO:0003697">
    <property type="term" value="F:single-stranded DNA binding"/>
    <property type="evidence" value="ECO:0007669"/>
    <property type="project" value="TreeGrafter"/>
</dbReference>
<organism evidence="3 4">
    <name type="scientific">Cyphellophora attinorum</name>
    <dbReference type="NCBI Taxonomy" id="1664694"/>
    <lineage>
        <taxon>Eukaryota</taxon>
        <taxon>Fungi</taxon>
        <taxon>Dikarya</taxon>
        <taxon>Ascomycota</taxon>
        <taxon>Pezizomycotina</taxon>
        <taxon>Eurotiomycetes</taxon>
        <taxon>Chaetothyriomycetidae</taxon>
        <taxon>Chaetothyriales</taxon>
        <taxon>Cyphellophoraceae</taxon>
        <taxon>Cyphellophora</taxon>
    </lineage>
</organism>
<dbReference type="GeneID" id="28736243"/>
<name>A0A0N1HMU3_9EURO</name>
<dbReference type="GO" id="GO:0033699">
    <property type="term" value="F:DNA 5'-adenosine monophosphate hydrolase activity"/>
    <property type="evidence" value="ECO:0007669"/>
    <property type="project" value="TreeGrafter"/>
</dbReference>
<evidence type="ECO:0000256" key="1">
    <source>
        <dbReference type="SAM" id="MobiDB-lite"/>
    </source>
</evidence>
<dbReference type="GO" id="GO:1990165">
    <property type="term" value="F:single-strand break-containing DNA binding"/>
    <property type="evidence" value="ECO:0007669"/>
    <property type="project" value="TreeGrafter"/>
</dbReference>
<dbReference type="RefSeq" id="XP_017998619.1">
    <property type="nucleotide sequence ID" value="XM_018144363.1"/>
</dbReference>
<protein>
    <submittedName>
        <fullName evidence="3">Aprataxin-like protein</fullName>
    </submittedName>
</protein>
<evidence type="ECO:0000259" key="2">
    <source>
        <dbReference type="Pfam" id="PF16278"/>
    </source>
</evidence>
<dbReference type="InterPro" id="IPR019808">
    <property type="entry name" value="Histidine_triad_CS"/>
</dbReference>
<dbReference type="OrthoDB" id="3512845at2759"/>
<dbReference type="PANTHER" id="PTHR12486">
    <property type="entry name" value="APRATAXIN-RELATED"/>
    <property type="match status" value="1"/>
</dbReference>
<keyword evidence="4" id="KW-1185">Reference proteome</keyword>
<dbReference type="GO" id="GO:0005634">
    <property type="term" value="C:nucleus"/>
    <property type="evidence" value="ECO:0007669"/>
    <property type="project" value="TreeGrafter"/>
</dbReference>
<dbReference type="GO" id="GO:0000012">
    <property type="term" value="P:single strand break repair"/>
    <property type="evidence" value="ECO:0007669"/>
    <property type="project" value="TreeGrafter"/>
</dbReference>
<proteinExistence type="predicted"/>
<feature type="region of interest" description="Disordered" evidence="1">
    <location>
        <begin position="1"/>
        <end position="40"/>
    </location>
</feature>
<dbReference type="Proteomes" id="UP000038010">
    <property type="component" value="Unassembled WGS sequence"/>
</dbReference>